<gene>
    <name evidence="3" type="ORF">Ocin01_04190</name>
</gene>
<dbReference type="AlphaFoldDB" id="A0A1D2NBM9"/>
<evidence type="ECO:0000256" key="1">
    <source>
        <dbReference type="ARBA" id="ARBA00008315"/>
    </source>
</evidence>
<evidence type="ECO:0000256" key="2">
    <source>
        <dbReference type="SAM" id="MobiDB-lite"/>
    </source>
</evidence>
<comment type="caution">
    <text evidence="3">The sequence shown here is derived from an EMBL/GenBank/DDBJ whole genome shotgun (WGS) entry which is preliminary data.</text>
</comment>
<organism evidence="3 4">
    <name type="scientific">Orchesella cincta</name>
    <name type="common">Springtail</name>
    <name type="synonym">Podura cincta</name>
    <dbReference type="NCBI Taxonomy" id="48709"/>
    <lineage>
        <taxon>Eukaryota</taxon>
        <taxon>Metazoa</taxon>
        <taxon>Ecdysozoa</taxon>
        <taxon>Arthropoda</taxon>
        <taxon>Hexapoda</taxon>
        <taxon>Collembola</taxon>
        <taxon>Entomobryomorpha</taxon>
        <taxon>Entomobryoidea</taxon>
        <taxon>Orchesellidae</taxon>
        <taxon>Orchesellinae</taxon>
        <taxon>Orchesella</taxon>
    </lineage>
</organism>
<keyword evidence="3" id="KW-0282">Flagellum</keyword>
<dbReference type="InterPro" id="IPR038791">
    <property type="entry name" value="Cfap97/Hemingway"/>
</dbReference>
<name>A0A1D2NBM9_ORCCI</name>
<feature type="region of interest" description="Disordered" evidence="2">
    <location>
        <begin position="431"/>
        <end position="450"/>
    </location>
</feature>
<feature type="region of interest" description="Disordered" evidence="2">
    <location>
        <begin position="92"/>
        <end position="121"/>
    </location>
</feature>
<dbReference type="EMBL" id="LJIJ01000109">
    <property type="protein sequence ID" value="ODN02485.1"/>
    <property type="molecule type" value="Genomic_DNA"/>
</dbReference>
<keyword evidence="3" id="KW-0969">Cilium</keyword>
<feature type="region of interest" description="Disordered" evidence="2">
    <location>
        <begin position="380"/>
        <end position="409"/>
    </location>
</feature>
<feature type="compositionally biased region" description="Low complexity" evidence="2">
    <location>
        <begin position="380"/>
        <end position="399"/>
    </location>
</feature>
<feature type="compositionally biased region" description="Polar residues" evidence="2">
    <location>
        <begin position="112"/>
        <end position="121"/>
    </location>
</feature>
<keyword evidence="3" id="KW-0966">Cell projection</keyword>
<dbReference type="InterPro" id="IPR029488">
    <property type="entry name" value="Hmw/CFAP97"/>
</dbReference>
<dbReference type="OrthoDB" id="515313at2759"/>
<protein>
    <submittedName>
        <fullName evidence="3">Cilia-and flagella-associated protein 97</fullName>
    </submittedName>
</protein>
<dbReference type="PANTHER" id="PTHR23035">
    <property type="entry name" value="CILIA- AND FLAGELLA-ASSOCIATED PROTEIN 97-RELATED"/>
    <property type="match status" value="1"/>
</dbReference>
<proteinExistence type="inferred from homology"/>
<evidence type="ECO:0000313" key="4">
    <source>
        <dbReference type="Proteomes" id="UP000094527"/>
    </source>
</evidence>
<accession>A0A1D2NBM9</accession>
<comment type="similarity">
    <text evidence="1">Belongs to the CFAP97 family.</text>
</comment>
<dbReference type="Proteomes" id="UP000094527">
    <property type="component" value="Unassembled WGS sequence"/>
</dbReference>
<keyword evidence="4" id="KW-1185">Reference proteome</keyword>
<evidence type="ECO:0000313" key="3">
    <source>
        <dbReference type="EMBL" id="ODN02485.1"/>
    </source>
</evidence>
<feature type="compositionally biased region" description="Basic residues" evidence="2">
    <location>
        <begin position="432"/>
        <end position="450"/>
    </location>
</feature>
<dbReference type="Pfam" id="PF13879">
    <property type="entry name" value="Hmw_CFAP97"/>
    <property type="match status" value="1"/>
</dbReference>
<dbReference type="STRING" id="48709.A0A1D2NBM9"/>
<reference evidence="3 4" key="1">
    <citation type="journal article" date="2016" name="Genome Biol. Evol.">
        <title>Gene Family Evolution Reflects Adaptation to Soil Environmental Stressors in the Genome of the Collembolan Orchesella cincta.</title>
        <authorList>
            <person name="Faddeeva-Vakhrusheva A."/>
            <person name="Derks M.F."/>
            <person name="Anvar S.Y."/>
            <person name="Agamennone V."/>
            <person name="Suring W."/>
            <person name="Smit S."/>
            <person name="van Straalen N.M."/>
            <person name="Roelofs D."/>
        </authorList>
    </citation>
    <scope>NUCLEOTIDE SEQUENCE [LARGE SCALE GENOMIC DNA]</scope>
    <source>
        <tissue evidence="3">Mixed pool</tissue>
    </source>
</reference>
<sequence>MTQPGLGLGDTGFDPDILTKEIDHDFFDDPLSSAMVAETESRLEKLSGQDSTGDNYGKCQFGGTVLPNKFAASEPDSTNDVRLDKSIRSKHYEEGEQNGSQRGGSEVDVVDHQSSGRSSDLTVHLEMEKEEDAAASGFYSIESNATSPNYPRPKQCYQLQQRRKSLNSFKKYLGHIDNESDCSDLTEVSPLSSTATSPLPPPPQYITEFENGDINLETEHLCSAADGLHICHDVATIHSQLEAIDNMQARFGVESGVARLPLIISGSETAVIPKENSCQDPNGGDPEEGNTLKANEQEICIDCCLETAKKILSRDSSPSRKGIEFLPIAEDEERSASCYSTNSFSVSIPRDDSSRSSSSAWSATNLKGVGIGATIAVAKGRASSSGSASSTSSFGSVGKRPPKNYTFTSDQMKKIERENQILLRKILDTHKGGHHHHHTGRNCHRSGHNHKVNSASTSIARLRQQRRIKHENEVWNLMLMKRLQTVKPSKDIEDAFKTGN</sequence>